<keyword evidence="2" id="KW-1185">Reference proteome</keyword>
<dbReference type="Proteomes" id="UP000436181">
    <property type="component" value="Unassembled WGS sequence"/>
</dbReference>
<sequence>MGVALNHNNEHTLDMLRKKIRGIESAGQGPRAVDLQVSSPAPVPPWMEEALDLGGLPRGAVTQVSNCPAALVSMLAALTAHGGCAAVVNHPNLAVAAVEAAGGDIERLVLVPDADPHAAAVLSTLVEGMDMVMYKPPLGEAGVSPTFARPVEARLNKSECALVVCGGQWPGARVHIDMHVSGIVGLGRGSGRVRAVEVDGRAWGKAQPPRRFHAHVGARWNDPAGYELAAPGDMGAGQQERIAR</sequence>
<evidence type="ECO:0000313" key="2">
    <source>
        <dbReference type="Proteomes" id="UP000436181"/>
    </source>
</evidence>
<gene>
    <name evidence="1" type="ORF">F8377_01720</name>
</gene>
<accession>A0ABQ6VEQ8</accession>
<name>A0ABQ6VEQ8_9CORY</name>
<organism evidence="1 2">
    <name type="scientific">Corynebacterium zhongnanshanii</name>
    <dbReference type="NCBI Taxonomy" id="2768834"/>
    <lineage>
        <taxon>Bacteria</taxon>
        <taxon>Bacillati</taxon>
        <taxon>Actinomycetota</taxon>
        <taxon>Actinomycetes</taxon>
        <taxon>Mycobacteriales</taxon>
        <taxon>Corynebacteriaceae</taxon>
        <taxon>Corynebacterium</taxon>
    </lineage>
</organism>
<reference evidence="1 2" key="1">
    <citation type="submission" date="2019-10" db="EMBL/GenBank/DDBJ databases">
        <title>Corynebacterium sp novel species isolated from the respiratory tract of Marmot.</title>
        <authorList>
            <person name="Zhang G."/>
        </authorList>
    </citation>
    <scope>NUCLEOTIDE SEQUENCE [LARGE SCALE GENOMIC DNA]</scope>
    <source>
        <strain evidence="1 2">336</strain>
    </source>
</reference>
<comment type="caution">
    <text evidence="1">The sequence shown here is derived from an EMBL/GenBank/DDBJ whole genome shotgun (WGS) entry which is preliminary data.</text>
</comment>
<proteinExistence type="predicted"/>
<dbReference type="EMBL" id="WBZJ01000001">
    <property type="protein sequence ID" value="KAB3522911.1"/>
    <property type="molecule type" value="Genomic_DNA"/>
</dbReference>
<protein>
    <submittedName>
        <fullName evidence="1">Uncharacterized protein</fullName>
    </submittedName>
</protein>
<evidence type="ECO:0000313" key="1">
    <source>
        <dbReference type="EMBL" id="KAB3522911.1"/>
    </source>
</evidence>